<organism evidence="2 3">
    <name type="scientific">Clostridium thermosuccinogenes</name>
    <dbReference type="NCBI Taxonomy" id="84032"/>
    <lineage>
        <taxon>Bacteria</taxon>
        <taxon>Bacillati</taxon>
        <taxon>Bacillota</taxon>
        <taxon>Clostridia</taxon>
        <taxon>Eubacteriales</taxon>
        <taxon>Clostridiaceae</taxon>
        <taxon>Clostridium</taxon>
    </lineage>
</organism>
<dbReference type="EMBL" id="NIOJ01000056">
    <property type="protein sequence ID" value="PNT95964.1"/>
    <property type="molecule type" value="Genomic_DNA"/>
</dbReference>
<comment type="caution">
    <text evidence="2">The sequence shown here is derived from an EMBL/GenBank/DDBJ whole genome shotgun (WGS) entry which is preliminary data.</text>
</comment>
<keyword evidence="1" id="KW-0732">Signal</keyword>
<dbReference type="KEGG" id="cthd:CDO33_12060"/>
<dbReference type="OrthoDB" id="1864213at2"/>
<proteinExistence type="predicted"/>
<accession>A0A2K2F8P1</accession>
<name>A0A2K2F8P1_9CLOT</name>
<dbReference type="Proteomes" id="UP000236151">
    <property type="component" value="Unassembled WGS sequence"/>
</dbReference>
<dbReference type="RefSeq" id="WP_103082761.1">
    <property type="nucleotide sequence ID" value="NZ_CP021850.1"/>
</dbReference>
<evidence type="ECO:0000313" key="2">
    <source>
        <dbReference type="EMBL" id="PNT95964.1"/>
    </source>
</evidence>
<evidence type="ECO:0000313" key="3">
    <source>
        <dbReference type="Proteomes" id="UP000236151"/>
    </source>
</evidence>
<reference evidence="2 3" key="1">
    <citation type="submission" date="2017-06" db="EMBL/GenBank/DDBJ databases">
        <title>Investigating the central metabolism of Clostridium thermosuccinogenes.</title>
        <authorList>
            <person name="Koendjbiharie J.G."/>
            <person name="van Kranenburg R."/>
        </authorList>
    </citation>
    <scope>NUCLEOTIDE SEQUENCE [LARGE SCALE GENOMIC DNA]</scope>
    <source>
        <strain evidence="2 3">DSM 5806</strain>
    </source>
</reference>
<evidence type="ECO:0000256" key="1">
    <source>
        <dbReference type="SAM" id="SignalP"/>
    </source>
</evidence>
<feature type="chain" id="PRO_5014320230" evidence="1">
    <location>
        <begin position="28"/>
        <end position="320"/>
    </location>
</feature>
<dbReference type="AlphaFoldDB" id="A0A2K2F8P1"/>
<gene>
    <name evidence="2" type="ORF">CDQ84_16090</name>
</gene>
<feature type="signal peptide" evidence="1">
    <location>
        <begin position="1"/>
        <end position="27"/>
    </location>
</feature>
<keyword evidence="3" id="KW-1185">Reference proteome</keyword>
<sequence>MKKLASVFKVLLVALMISSLFVTSAFAAGLKGEELSLGSEDSGYKIIVPNFIGIKTVDVDGFDVTVVVMETPEKDSNGNYPIFEIVTTDEDAYYVDSFPGIYYEGQVGNFSGEFDNGRLVYSPNLAIGKDLKDISKDTIFTFDFEVYDKDYNYLISFYGLNFMFENKSESTTPAEETVVKANPTSSKIVVNGKEVAFEAYEIGGNNYFKLRDLAMALNGTEKQFEVIWDNETKSINLTKGQAYTPVGKELEVSQNPSVKEAKPTQSKIYIDGEEVQFTAYTIGGNNYFKLRDIGKVMDFGVTWNGKLKTVGIDTSVGYEE</sequence>
<protein>
    <submittedName>
        <fullName evidence="2">Uncharacterized protein</fullName>
    </submittedName>
</protein>